<keyword evidence="6" id="KW-1185">Reference proteome</keyword>
<reference evidence="7" key="1">
    <citation type="submission" date="2022-11" db="UniProtKB">
        <authorList>
            <consortium name="WormBaseParasite"/>
        </authorList>
    </citation>
    <scope>IDENTIFICATION</scope>
</reference>
<evidence type="ECO:0000313" key="7">
    <source>
        <dbReference type="WBParaSite" id="nRc.2.0.1.t29953-RA"/>
    </source>
</evidence>
<feature type="compositionally biased region" description="Low complexity" evidence="4">
    <location>
        <begin position="307"/>
        <end position="320"/>
    </location>
</feature>
<dbReference type="GO" id="GO:0007165">
    <property type="term" value="P:signal transduction"/>
    <property type="evidence" value="ECO:0007669"/>
    <property type="project" value="TreeGrafter"/>
</dbReference>
<name>A0A915JV40_ROMCU</name>
<dbReference type="PANTHER" id="PTHR23192:SF83">
    <property type="entry name" value="OLFACTOMEDIN-LIKE DOMAIN-CONTAINING PROTEIN"/>
    <property type="match status" value="1"/>
</dbReference>
<dbReference type="Pfam" id="PF02191">
    <property type="entry name" value="OLF"/>
    <property type="match status" value="1"/>
</dbReference>
<comment type="caution">
    <text evidence="3">Lacks conserved residue(s) required for the propagation of feature annotation.</text>
</comment>
<dbReference type="Pfam" id="PF01391">
    <property type="entry name" value="Collagen"/>
    <property type="match status" value="1"/>
</dbReference>
<dbReference type="GO" id="GO:0005615">
    <property type="term" value="C:extracellular space"/>
    <property type="evidence" value="ECO:0007669"/>
    <property type="project" value="TreeGrafter"/>
</dbReference>
<dbReference type="InterPro" id="IPR050605">
    <property type="entry name" value="Olfactomedin-like_domain"/>
</dbReference>
<dbReference type="InterPro" id="IPR008160">
    <property type="entry name" value="Collagen"/>
</dbReference>
<feature type="region of interest" description="Disordered" evidence="4">
    <location>
        <begin position="66"/>
        <end position="112"/>
    </location>
</feature>
<sequence length="579" mass="64790">MVTRTLFRNYTVWEQDFDRWPRNTDTAKSPIYLQDTWLQLGPHTKIQKSTMNEICSMIHLACSQKGRKLRGPPGPRGPPGRIGESGPVGRPGKPGPSGNPGLTGPLGANGQPGQDGHCNCTYPDLFLKKVPVVVSGPPSIQYYPVTVTVPGPTRFLIRNVTSKGPYQPPIFVTRYVPGPTKILVEKVTVRVPIYIWPNATMELNGTEIEPIVLTAPPGNVSGRPDLQDFGNETASPIIDSGTTTTPESIIHEGYGFSGISRAGSNKRRCMLDVVGTPILHAESPFGPVGAWMRDSLILPKNSQPTNSKSSSGEISGSPSSIHLQQESKRWVMDGYVSPVLYEFRDEQDLIKKRQLIKYYMNYLVVGTGAVVHNGIFYYHRYNSPKIVRYDLNVAQENLTTIPGMAYKDCLRKSDTGELDNGLFQKCNESERQPYLYDMQHNYADFAVDENGLWVVHVSSWSPNDDPYDTLGVVKLDPETFEILAQWNVTYPNITKIANSFIMCGILYGLKDGTAQNTVIDFAYDLYENRILTSDDDFRPINWQNPFGANSMLDYNPYDRRLYFYDNQNLLSNSVGVKLY</sequence>
<evidence type="ECO:0000313" key="6">
    <source>
        <dbReference type="Proteomes" id="UP000887565"/>
    </source>
</evidence>
<feature type="domain" description="Olfactomedin-like" evidence="5">
    <location>
        <begin position="268"/>
        <end position="578"/>
    </location>
</feature>
<accession>A0A915JV40</accession>
<dbReference type="SMART" id="SM00284">
    <property type="entry name" value="OLF"/>
    <property type="match status" value="1"/>
</dbReference>
<evidence type="ECO:0000256" key="2">
    <source>
        <dbReference type="ARBA" id="ARBA00022525"/>
    </source>
</evidence>
<dbReference type="WBParaSite" id="nRc.2.0.1.t29953-RA">
    <property type="protein sequence ID" value="nRc.2.0.1.t29953-RA"/>
    <property type="gene ID" value="nRc.2.0.1.g29953"/>
</dbReference>
<dbReference type="InterPro" id="IPR003112">
    <property type="entry name" value="Olfac-like_dom"/>
</dbReference>
<protein>
    <submittedName>
        <fullName evidence="7">Olfactomedin-like domain-containing protein</fullName>
    </submittedName>
</protein>
<evidence type="ECO:0000259" key="5">
    <source>
        <dbReference type="PROSITE" id="PS51132"/>
    </source>
</evidence>
<dbReference type="OMA" id="WYNPYQG"/>
<evidence type="ECO:0000256" key="1">
    <source>
        <dbReference type="ARBA" id="ARBA00004613"/>
    </source>
</evidence>
<dbReference type="PROSITE" id="PS51132">
    <property type="entry name" value="OLF"/>
    <property type="match status" value="1"/>
</dbReference>
<dbReference type="PANTHER" id="PTHR23192">
    <property type="entry name" value="OLFACTOMEDIN-RELATED"/>
    <property type="match status" value="1"/>
</dbReference>
<dbReference type="Proteomes" id="UP000887565">
    <property type="component" value="Unplaced"/>
</dbReference>
<evidence type="ECO:0000256" key="3">
    <source>
        <dbReference type="PROSITE-ProRule" id="PRU00446"/>
    </source>
</evidence>
<proteinExistence type="predicted"/>
<comment type="subcellular location">
    <subcellularLocation>
        <location evidence="1">Secreted</location>
    </subcellularLocation>
</comment>
<dbReference type="AlphaFoldDB" id="A0A915JV40"/>
<feature type="region of interest" description="Disordered" evidence="4">
    <location>
        <begin position="301"/>
        <end position="320"/>
    </location>
</feature>
<keyword evidence="2" id="KW-0964">Secreted</keyword>
<organism evidence="6 7">
    <name type="scientific">Romanomermis culicivorax</name>
    <name type="common">Nematode worm</name>
    <dbReference type="NCBI Taxonomy" id="13658"/>
    <lineage>
        <taxon>Eukaryota</taxon>
        <taxon>Metazoa</taxon>
        <taxon>Ecdysozoa</taxon>
        <taxon>Nematoda</taxon>
        <taxon>Enoplea</taxon>
        <taxon>Dorylaimia</taxon>
        <taxon>Mermithida</taxon>
        <taxon>Mermithoidea</taxon>
        <taxon>Mermithidae</taxon>
        <taxon>Romanomermis</taxon>
    </lineage>
</organism>
<evidence type="ECO:0000256" key="4">
    <source>
        <dbReference type="SAM" id="MobiDB-lite"/>
    </source>
</evidence>